<evidence type="ECO:0000313" key="2">
    <source>
        <dbReference type="Proteomes" id="UP000698222"/>
    </source>
</evidence>
<reference evidence="1 2" key="1">
    <citation type="submission" date="2021-03" db="EMBL/GenBank/DDBJ databases">
        <title>Sequencing the genomes of 1000 actinobacteria strains.</title>
        <authorList>
            <person name="Klenk H.-P."/>
        </authorList>
    </citation>
    <scope>NUCLEOTIDE SEQUENCE [LARGE SCALE GENOMIC DNA]</scope>
    <source>
        <strain evidence="1 2">DSM 14564</strain>
    </source>
</reference>
<accession>A0ABS4YF47</accession>
<protein>
    <submittedName>
        <fullName evidence="1">Uncharacterized protein</fullName>
    </submittedName>
</protein>
<organism evidence="1 2">
    <name type="scientific">Brachybacterium fresconis</name>
    <dbReference type="NCBI Taxonomy" id="173363"/>
    <lineage>
        <taxon>Bacteria</taxon>
        <taxon>Bacillati</taxon>
        <taxon>Actinomycetota</taxon>
        <taxon>Actinomycetes</taxon>
        <taxon>Micrococcales</taxon>
        <taxon>Dermabacteraceae</taxon>
        <taxon>Brachybacterium</taxon>
    </lineage>
</organism>
<comment type="caution">
    <text evidence="1">The sequence shown here is derived from an EMBL/GenBank/DDBJ whole genome shotgun (WGS) entry which is preliminary data.</text>
</comment>
<proteinExistence type="predicted"/>
<dbReference type="Proteomes" id="UP000698222">
    <property type="component" value="Unassembled WGS sequence"/>
</dbReference>
<name>A0ABS4YF47_9MICO</name>
<sequence length="32" mass="3378">MSAQTVRLVVTSENEIDDTTVLGAVEEAGSVR</sequence>
<keyword evidence="2" id="KW-1185">Reference proteome</keyword>
<dbReference type="EMBL" id="JAGIOC010000001">
    <property type="protein sequence ID" value="MBP2407391.1"/>
    <property type="molecule type" value="Genomic_DNA"/>
</dbReference>
<gene>
    <name evidence="1" type="ORF">JOF44_000294</name>
</gene>
<evidence type="ECO:0000313" key="1">
    <source>
        <dbReference type="EMBL" id="MBP2407391.1"/>
    </source>
</evidence>